<feature type="transmembrane region" description="Helical" evidence="19">
    <location>
        <begin position="346"/>
        <end position="367"/>
    </location>
</feature>
<keyword evidence="13" id="KW-0206">Cytoskeleton</keyword>
<dbReference type="Gene3D" id="1.20.1070.10">
    <property type="entry name" value="Rhodopsin 7-helix transmembrane proteins"/>
    <property type="match status" value="1"/>
</dbReference>
<keyword evidence="16" id="KW-0716">Sensory transduction</keyword>
<keyword evidence="15" id="KW-0966">Cell projection</keyword>
<keyword evidence="12" id="KW-0325">Glycoprotein</keyword>
<keyword evidence="14 17" id="KW-0807">Transducer</keyword>
<dbReference type="GO" id="GO:0030030">
    <property type="term" value="P:cell projection organization"/>
    <property type="evidence" value="ECO:0007669"/>
    <property type="project" value="UniProtKB-KW"/>
</dbReference>
<evidence type="ECO:0000256" key="4">
    <source>
        <dbReference type="ARBA" id="ARBA00022490"/>
    </source>
</evidence>
<keyword evidence="10 19" id="KW-0472">Membrane</keyword>
<dbReference type="PRINTS" id="PR00237">
    <property type="entry name" value="GPCRRHODOPSN"/>
</dbReference>
<evidence type="ECO:0000256" key="1">
    <source>
        <dbReference type="ARBA" id="ARBA00004120"/>
    </source>
</evidence>
<evidence type="ECO:0000259" key="20">
    <source>
        <dbReference type="PROSITE" id="PS50262"/>
    </source>
</evidence>
<feature type="transmembrane region" description="Helical" evidence="19">
    <location>
        <begin position="313"/>
        <end position="334"/>
    </location>
</feature>
<comment type="subcellular location">
    <subcellularLocation>
        <location evidence="1">Cytoplasm</location>
        <location evidence="1">Cytoskeleton</location>
        <location evidence="1">Cilium basal body</location>
    </subcellularLocation>
    <subcellularLocation>
        <location evidence="2">Membrane</location>
        <topology evidence="2">Multi-pass membrane protein</topology>
    </subcellularLocation>
</comment>
<dbReference type="Pfam" id="PF07162">
    <property type="entry name" value="B9-C2"/>
    <property type="match status" value="1"/>
</dbReference>
<dbReference type="InterPro" id="IPR001735">
    <property type="entry name" value="Opsin_RH1/RH2"/>
</dbReference>
<name>A0A9P9YY43_9MUSC</name>
<proteinExistence type="inferred from homology"/>
<feature type="transmembrane region" description="Helical" evidence="19">
    <location>
        <begin position="276"/>
        <end position="301"/>
    </location>
</feature>
<evidence type="ECO:0000256" key="8">
    <source>
        <dbReference type="ARBA" id="ARBA00022989"/>
    </source>
</evidence>
<evidence type="ECO:0000313" key="22">
    <source>
        <dbReference type="Proteomes" id="UP001059596"/>
    </source>
</evidence>
<protein>
    <recommendedName>
        <fullName evidence="20">G-protein coupled receptors family 1 profile domain-containing protein</fullName>
    </recommendedName>
</protein>
<evidence type="ECO:0000256" key="10">
    <source>
        <dbReference type="ARBA" id="ARBA00023136"/>
    </source>
</evidence>
<evidence type="ECO:0000256" key="13">
    <source>
        <dbReference type="ARBA" id="ARBA00023212"/>
    </source>
</evidence>
<keyword evidence="11 17" id="KW-0675">Receptor</keyword>
<evidence type="ECO:0000256" key="11">
    <source>
        <dbReference type="ARBA" id="ARBA00023170"/>
    </source>
</evidence>
<dbReference type="InterPro" id="IPR010796">
    <property type="entry name" value="C2_B9-type_dom"/>
</dbReference>
<keyword evidence="5" id="KW-0597">Phosphoprotein</keyword>
<keyword evidence="7" id="KW-0970">Cilium biogenesis/degradation</keyword>
<dbReference type="InterPro" id="IPR000276">
    <property type="entry name" value="GPCR_Rhodpsn"/>
</dbReference>
<dbReference type="SUPFAM" id="SSF81321">
    <property type="entry name" value="Family A G protein-coupled receptor-like"/>
    <property type="match status" value="1"/>
</dbReference>
<dbReference type="GO" id="GO:0016020">
    <property type="term" value="C:membrane"/>
    <property type="evidence" value="ECO:0007669"/>
    <property type="project" value="UniProtKB-SubCell"/>
</dbReference>
<evidence type="ECO:0000256" key="17">
    <source>
        <dbReference type="RuleBase" id="RU000688"/>
    </source>
</evidence>
<evidence type="ECO:0000256" key="14">
    <source>
        <dbReference type="ARBA" id="ARBA00023224"/>
    </source>
</evidence>
<evidence type="ECO:0000256" key="2">
    <source>
        <dbReference type="ARBA" id="ARBA00004141"/>
    </source>
</evidence>
<dbReference type="PROSITE" id="PS51381">
    <property type="entry name" value="C2_B9"/>
    <property type="match status" value="1"/>
</dbReference>
<feature type="compositionally biased region" description="Basic residues" evidence="18">
    <location>
        <begin position="20"/>
        <end position="35"/>
    </location>
</feature>
<dbReference type="PROSITE" id="PS50262">
    <property type="entry name" value="G_PROTEIN_RECEP_F1_2"/>
    <property type="match status" value="1"/>
</dbReference>
<evidence type="ECO:0000256" key="16">
    <source>
        <dbReference type="ARBA" id="ARBA00023305"/>
    </source>
</evidence>
<organism evidence="21 22">
    <name type="scientific">Drosophila gunungcola</name>
    <name type="common">fruit fly</name>
    <dbReference type="NCBI Taxonomy" id="103775"/>
    <lineage>
        <taxon>Eukaryota</taxon>
        <taxon>Metazoa</taxon>
        <taxon>Ecdysozoa</taxon>
        <taxon>Arthropoda</taxon>
        <taxon>Hexapoda</taxon>
        <taxon>Insecta</taxon>
        <taxon>Pterygota</taxon>
        <taxon>Neoptera</taxon>
        <taxon>Endopterygota</taxon>
        <taxon>Diptera</taxon>
        <taxon>Brachycera</taxon>
        <taxon>Muscomorpha</taxon>
        <taxon>Ephydroidea</taxon>
        <taxon>Drosophilidae</taxon>
        <taxon>Drosophila</taxon>
        <taxon>Sophophora</taxon>
    </lineage>
</organism>
<feature type="transmembrane region" description="Helical" evidence="19">
    <location>
        <begin position="245"/>
        <end position="269"/>
    </location>
</feature>
<evidence type="ECO:0000256" key="6">
    <source>
        <dbReference type="ARBA" id="ARBA00022692"/>
    </source>
</evidence>
<dbReference type="AlphaFoldDB" id="A0A9P9YY43"/>
<keyword evidence="22" id="KW-1185">Reference proteome</keyword>
<sequence length="540" mass="60535">MSASEGISLPGNQDTSPPREKHKQRPKQGRKKSRSAKTSVPVPSPMDAKATASYFISATFPLGPDKEFVFLRYELVAGPDWQLSSGPRHGLTQLATNRRGHFNEPIVFNMPIEVTYKSTSPFGWPQILVSVFGRNGAGREALLGYAHIHLPVFGGRRPAEQTEQLQAPILMPKCPNMMADITSWLLRREPELKDPKVLLDSQNLSPPSYGFMRDGSNLSLAESVPAEIMHMVDPYWYQWPPLEPMWFGIIGFVISILGIMSLAGNFVGLRTPSNMFVVNLAFSDFMMMFTMFPPVVLNGFYGTWIMGPFLCELYGLFGSLFGCVSIWSMTLIAYDRYCGMARKPLTATAAALRLVVVWTICGAWALMPMFGWNRYVPEGNMTACGTDYFAKDWFNRSYIIVYSLWVYLTPLTTIIFSYWHIMKAVAAHEKAMREQAKKMNVASLRNSEADKSKAIEIKLAKVALTTISLWFFAWTPYTIINYAGIFESMHLSPLSTICGSVHPKYKQVLREKMPCLACGKDDLAADSRTQATAEISESQA</sequence>
<keyword evidence="6 17" id="KW-0812">Transmembrane</keyword>
<evidence type="ECO:0000256" key="18">
    <source>
        <dbReference type="SAM" id="MobiDB-lite"/>
    </source>
</evidence>
<dbReference type="PANTHER" id="PTHR24240">
    <property type="entry name" value="OPSIN"/>
    <property type="match status" value="1"/>
</dbReference>
<dbReference type="Pfam" id="PF00001">
    <property type="entry name" value="7tm_1"/>
    <property type="match status" value="1"/>
</dbReference>
<dbReference type="GO" id="GO:0007602">
    <property type="term" value="P:phototransduction"/>
    <property type="evidence" value="ECO:0007669"/>
    <property type="project" value="InterPro"/>
</dbReference>
<keyword evidence="4" id="KW-0963">Cytoplasm</keyword>
<dbReference type="Proteomes" id="UP001059596">
    <property type="component" value="Chromosome 3R"/>
</dbReference>
<dbReference type="GO" id="GO:0004930">
    <property type="term" value="F:G protein-coupled receptor activity"/>
    <property type="evidence" value="ECO:0007669"/>
    <property type="project" value="UniProtKB-KW"/>
</dbReference>
<keyword evidence="8 19" id="KW-1133">Transmembrane helix</keyword>
<feature type="domain" description="G-protein coupled receptors family 1 profile" evidence="20">
    <location>
        <begin position="251"/>
        <end position="480"/>
    </location>
</feature>
<dbReference type="GO" id="GO:0007601">
    <property type="term" value="P:visual perception"/>
    <property type="evidence" value="ECO:0007669"/>
    <property type="project" value="UniProtKB-KW"/>
</dbReference>
<evidence type="ECO:0000256" key="3">
    <source>
        <dbReference type="ARBA" id="ARBA00010663"/>
    </source>
</evidence>
<evidence type="ECO:0000256" key="12">
    <source>
        <dbReference type="ARBA" id="ARBA00023180"/>
    </source>
</evidence>
<dbReference type="PRINTS" id="PR00576">
    <property type="entry name" value="OPSINRH1RH2"/>
</dbReference>
<feature type="transmembrane region" description="Helical" evidence="19">
    <location>
        <begin position="399"/>
        <end position="421"/>
    </location>
</feature>
<keyword evidence="16" id="KW-0844">Vision</keyword>
<evidence type="ECO:0000256" key="5">
    <source>
        <dbReference type="ARBA" id="ARBA00022553"/>
    </source>
</evidence>
<dbReference type="InterPro" id="IPR050125">
    <property type="entry name" value="GPCR_opsins"/>
</dbReference>
<dbReference type="EMBL" id="JAMKOV010000001">
    <property type="protein sequence ID" value="KAI8045295.1"/>
    <property type="molecule type" value="Genomic_DNA"/>
</dbReference>
<accession>A0A9P9YY43</accession>
<comment type="caution">
    <text evidence="21">The sequence shown here is derived from an EMBL/GenBank/DDBJ whole genome shotgun (WGS) entry which is preliminary data.</text>
</comment>
<evidence type="ECO:0000256" key="7">
    <source>
        <dbReference type="ARBA" id="ARBA00022794"/>
    </source>
</evidence>
<evidence type="ECO:0000256" key="19">
    <source>
        <dbReference type="SAM" id="Phobius"/>
    </source>
</evidence>
<reference evidence="21" key="1">
    <citation type="journal article" date="2023" name="Genome Biol. Evol.">
        <title>Long-read-based Genome Assembly of Drosophila gunungcola Reveals Fewer Chemosensory Genes in Flower-breeding Species.</title>
        <authorList>
            <person name="Negi A."/>
            <person name="Liao B.Y."/>
            <person name="Yeh S.D."/>
        </authorList>
    </citation>
    <scope>NUCLEOTIDE SEQUENCE</scope>
    <source>
        <strain evidence="21">Sukarami</strain>
    </source>
</reference>
<dbReference type="GO" id="GO:0005929">
    <property type="term" value="C:cilium"/>
    <property type="evidence" value="ECO:0007669"/>
    <property type="project" value="UniProtKB-ARBA"/>
</dbReference>
<dbReference type="PROSITE" id="PS00237">
    <property type="entry name" value="G_PROTEIN_RECEP_F1_1"/>
    <property type="match status" value="1"/>
</dbReference>
<dbReference type="InterPro" id="IPR017452">
    <property type="entry name" value="GPCR_Rhodpsn_7TM"/>
</dbReference>
<evidence type="ECO:0000256" key="9">
    <source>
        <dbReference type="ARBA" id="ARBA00023040"/>
    </source>
</evidence>
<comment type="similarity">
    <text evidence="3 17">Belongs to the G-protein coupled receptor 1 family.</text>
</comment>
<feature type="compositionally biased region" description="Polar residues" evidence="18">
    <location>
        <begin position="1"/>
        <end position="16"/>
    </location>
</feature>
<feature type="region of interest" description="Disordered" evidence="18">
    <location>
        <begin position="1"/>
        <end position="44"/>
    </location>
</feature>
<gene>
    <name evidence="21" type="ORF">M5D96_001475</name>
</gene>
<evidence type="ECO:0000313" key="21">
    <source>
        <dbReference type="EMBL" id="KAI8045295.1"/>
    </source>
</evidence>
<evidence type="ECO:0000256" key="15">
    <source>
        <dbReference type="ARBA" id="ARBA00023273"/>
    </source>
</evidence>
<keyword evidence="9 17" id="KW-0297">G-protein coupled receptor</keyword>